<keyword evidence="4" id="KW-0732">Signal</keyword>
<organism evidence="9 10">
    <name type="scientific">Mucor plumbeus</name>
    <dbReference type="NCBI Taxonomy" id="97098"/>
    <lineage>
        <taxon>Eukaryota</taxon>
        <taxon>Fungi</taxon>
        <taxon>Fungi incertae sedis</taxon>
        <taxon>Mucoromycota</taxon>
        <taxon>Mucoromycotina</taxon>
        <taxon>Mucoromycetes</taxon>
        <taxon>Mucorales</taxon>
        <taxon>Mucorineae</taxon>
        <taxon>Mucoraceae</taxon>
        <taxon>Mucor</taxon>
    </lineage>
</organism>
<dbReference type="Pfam" id="PF07156">
    <property type="entry name" value="Prenylcys_lyase"/>
    <property type="match status" value="1"/>
</dbReference>
<evidence type="ECO:0000313" key="9">
    <source>
        <dbReference type="EMBL" id="KAG2215791.1"/>
    </source>
</evidence>
<dbReference type="PANTHER" id="PTHR15944:SF0">
    <property type="entry name" value="PRENYLCYSTEINE LYASE DOMAIN-CONTAINING PROTEIN"/>
    <property type="match status" value="1"/>
</dbReference>
<evidence type="ECO:0000259" key="8">
    <source>
        <dbReference type="Pfam" id="PF07156"/>
    </source>
</evidence>
<dbReference type="Gene3D" id="3.50.50.60">
    <property type="entry name" value="FAD/NAD(P)-binding domain"/>
    <property type="match status" value="1"/>
</dbReference>
<dbReference type="InterPro" id="IPR036188">
    <property type="entry name" value="FAD/NAD-bd_sf"/>
</dbReference>
<proteinExistence type="inferred from homology"/>
<evidence type="ECO:0000256" key="5">
    <source>
        <dbReference type="ARBA" id="ARBA00022827"/>
    </source>
</evidence>
<dbReference type="SUPFAM" id="SSF51905">
    <property type="entry name" value="FAD/NAD(P)-binding domain"/>
    <property type="match status" value="1"/>
</dbReference>
<dbReference type="AlphaFoldDB" id="A0A8H7RTX2"/>
<dbReference type="Pfam" id="PF13450">
    <property type="entry name" value="NAD_binding_8"/>
    <property type="match status" value="1"/>
</dbReference>
<accession>A0A8H7RTX2</accession>
<dbReference type="Proteomes" id="UP000650833">
    <property type="component" value="Unassembled WGS sequence"/>
</dbReference>
<dbReference type="InterPro" id="IPR010795">
    <property type="entry name" value="Prenylcys_lyase"/>
</dbReference>
<dbReference type="OrthoDB" id="437369at2759"/>
<evidence type="ECO:0000256" key="2">
    <source>
        <dbReference type="ARBA" id="ARBA00009967"/>
    </source>
</evidence>
<evidence type="ECO:0000256" key="6">
    <source>
        <dbReference type="ARBA" id="ARBA00023002"/>
    </source>
</evidence>
<dbReference type="PANTHER" id="PTHR15944">
    <property type="entry name" value="FARNESYLCYSTEINE LYASE"/>
    <property type="match status" value="1"/>
</dbReference>
<evidence type="ECO:0000256" key="3">
    <source>
        <dbReference type="ARBA" id="ARBA00022630"/>
    </source>
</evidence>
<keyword evidence="10" id="KW-1185">Reference proteome</keyword>
<keyword evidence="7" id="KW-0325">Glycoprotein</keyword>
<evidence type="ECO:0000256" key="7">
    <source>
        <dbReference type="ARBA" id="ARBA00023180"/>
    </source>
</evidence>
<sequence>MKLGLSSVLLFTSAVYSIKCDNFQQHVLQDKDIPIVKSVAIIGGGAAGTSAAFWLSNVFPHEGSIQVTSTIFERNSYLGGRSTTVPIKGDYSLGTIELGASIFVEANKNLMMATEKFGLNKTKLTSLEKEISAKNRPGLGVWNGQEFLFEESGSYWDSMKALWRYGLTPLKFQRKQKEVVKRFMDLYDTGHGFEHISDIVDSLEYQSLLNMTAEAYLKELGINERFSQEILQTATRGNYCQDLNALHALAVMVSMEAGQGTWSVESGNYNIFEEFARRSQAAVQLQTKVIAINNITEVDTNGHAVQRYVIETLDGTSQVFDEVILAAPIKFSGIHEFPFPTKQEERPYHAVYVTLIAGHPDPSYFGKTLENMPTFVVSTGAPLVDKFESGQAPFNTFSVHRFLENGESVIKIFSPKELEDEYLDQLFLDRSWTYRKGWHAFPQLEPVVKGQPFPSFILKTDEHDGSGIIYTGAFENFISVR</sequence>
<keyword evidence="3" id="KW-0285">Flavoprotein</keyword>
<evidence type="ECO:0000256" key="4">
    <source>
        <dbReference type="ARBA" id="ARBA00022729"/>
    </source>
</evidence>
<dbReference type="GO" id="GO:0030327">
    <property type="term" value="P:prenylated protein catabolic process"/>
    <property type="evidence" value="ECO:0007669"/>
    <property type="project" value="TreeGrafter"/>
</dbReference>
<comment type="caution">
    <text evidence="9">The sequence shown here is derived from an EMBL/GenBank/DDBJ whole genome shotgun (WGS) entry which is preliminary data.</text>
</comment>
<dbReference type="GO" id="GO:0001735">
    <property type="term" value="F:prenylcysteine oxidase activity"/>
    <property type="evidence" value="ECO:0007669"/>
    <property type="project" value="InterPro"/>
</dbReference>
<keyword evidence="5" id="KW-0274">FAD</keyword>
<dbReference type="GO" id="GO:0030328">
    <property type="term" value="P:prenylcysteine catabolic process"/>
    <property type="evidence" value="ECO:0007669"/>
    <property type="project" value="InterPro"/>
</dbReference>
<evidence type="ECO:0000256" key="1">
    <source>
        <dbReference type="ARBA" id="ARBA00001974"/>
    </source>
</evidence>
<evidence type="ECO:0000313" key="10">
    <source>
        <dbReference type="Proteomes" id="UP000650833"/>
    </source>
</evidence>
<dbReference type="EMBL" id="JAEPRC010000003">
    <property type="protein sequence ID" value="KAG2215791.1"/>
    <property type="molecule type" value="Genomic_DNA"/>
</dbReference>
<comment type="similarity">
    <text evidence="2">Belongs to the prenylcysteine oxidase family.</text>
</comment>
<dbReference type="InterPro" id="IPR017046">
    <property type="entry name" value="Prenylcysteine_Oxase1"/>
</dbReference>
<comment type="cofactor">
    <cofactor evidence="1">
        <name>FAD</name>
        <dbReference type="ChEBI" id="CHEBI:57692"/>
    </cofactor>
</comment>
<name>A0A8H7RTX2_9FUNG</name>
<feature type="domain" description="Prenylcysteine lyase" evidence="8">
    <location>
        <begin position="150"/>
        <end position="479"/>
    </location>
</feature>
<gene>
    <name evidence="9" type="ORF">INT46_007414</name>
</gene>
<keyword evidence="6" id="KW-0560">Oxidoreductase</keyword>
<reference evidence="9" key="1">
    <citation type="submission" date="2020-12" db="EMBL/GenBank/DDBJ databases">
        <title>Metabolic potential, ecology and presence of endohyphal bacteria is reflected in genomic diversity of Mucoromycotina.</title>
        <authorList>
            <person name="Muszewska A."/>
            <person name="Okrasinska A."/>
            <person name="Steczkiewicz K."/>
            <person name="Drgas O."/>
            <person name="Orlowska M."/>
            <person name="Perlinska-Lenart U."/>
            <person name="Aleksandrzak-Piekarczyk T."/>
            <person name="Szatraj K."/>
            <person name="Zielenkiewicz U."/>
            <person name="Pilsyk S."/>
            <person name="Malc E."/>
            <person name="Mieczkowski P."/>
            <person name="Kruszewska J.S."/>
            <person name="Biernat P."/>
            <person name="Pawlowska J."/>
        </authorList>
    </citation>
    <scope>NUCLEOTIDE SEQUENCE</scope>
    <source>
        <strain evidence="9">CBS 226.32</strain>
    </source>
</reference>
<protein>
    <recommendedName>
        <fullName evidence="8">Prenylcysteine lyase domain-containing protein</fullName>
    </recommendedName>
</protein>